<evidence type="ECO:0000259" key="2">
    <source>
        <dbReference type="Pfam" id="PF03703"/>
    </source>
</evidence>
<dbReference type="AlphaFoldDB" id="A0A518AUK2"/>
<sequence length="171" mass="19561">MNQNQPIREVQPVVIPAQYFVFGPLASAFFALFPGFFTFIISNMIARSFDPVIQYGLIVYVLSFLGFMWLMYLKCFIEPQKTVYRIYENKLEYSEGFLNRQQRTVVFDQVVDVQLNEGLLQQTRGAGSITLTTQQLISTGEGKLTNRSVVLSNIPNPQEIYDLLRDLAIGE</sequence>
<proteinExistence type="predicted"/>
<dbReference type="OrthoDB" id="8481729at2"/>
<keyword evidence="1" id="KW-1133">Transmembrane helix</keyword>
<feature type="transmembrane region" description="Helical" evidence="1">
    <location>
        <begin position="52"/>
        <end position="72"/>
    </location>
</feature>
<evidence type="ECO:0000313" key="3">
    <source>
        <dbReference type="EMBL" id="QDU58403.1"/>
    </source>
</evidence>
<evidence type="ECO:0000256" key="1">
    <source>
        <dbReference type="SAM" id="Phobius"/>
    </source>
</evidence>
<feature type="transmembrane region" description="Helical" evidence="1">
    <location>
        <begin position="20"/>
        <end position="40"/>
    </location>
</feature>
<gene>
    <name evidence="3" type="ORF">Pan181_46380</name>
</gene>
<keyword evidence="4" id="KW-1185">Reference proteome</keyword>
<reference evidence="3 4" key="1">
    <citation type="submission" date="2019-02" db="EMBL/GenBank/DDBJ databases">
        <title>Deep-cultivation of Planctomycetes and their phenomic and genomic characterization uncovers novel biology.</title>
        <authorList>
            <person name="Wiegand S."/>
            <person name="Jogler M."/>
            <person name="Boedeker C."/>
            <person name="Pinto D."/>
            <person name="Vollmers J."/>
            <person name="Rivas-Marin E."/>
            <person name="Kohn T."/>
            <person name="Peeters S.H."/>
            <person name="Heuer A."/>
            <person name="Rast P."/>
            <person name="Oberbeckmann S."/>
            <person name="Bunk B."/>
            <person name="Jeske O."/>
            <person name="Meyerdierks A."/>
            <person name="Storesund J.E."/>
            <person name="Kallscheuer N."/>
            <person name="Luecker S."/>
            <person name="Lage O.M."/>
            <person name="Pohl T."/>
            <person name="Merkel B.J."/>
            <person name="Hornburger P."/>
            <person name="Mueller R.-W."/>
            <person name="Bruemmer F."/>
            <person name="Labrenz M."/>
            <person name="Spormann A.M."/>
            <person name="Op den Camp H."/>
            <person name="Overmann J."/>
            <person name="Amann R."/>
            <person name="Jetten M.S.M."/>
            <person name="Mascher T."/>
            <person name="Medema M.H."/>
            <person name="Devos D.P."/>
            <person name="Kaster A.-K."/>
            <person name="Ovreas L."/>
            <person name="Rohde M."/>
            <person name="Galperin M.Y."/>
            <person name="Jogler C."/>
        </authorList>
    </citation>
    <scope>NUCLEOTIDE SEQUENCE [LARGE SCALE GENOMIC DNA]</scope>
    <source>
        <strain evidence="3 4">Pan181</strain>
    </source>
</reference>
<dbReference type="Proteomes" id="UP000315750">
    <property type="component" value="Chromosome"/>
</dbReference>
<keyword evidence="1" id="KW-0812">Transmembrane</keyword>
<name>A0A518AUK2_9BACT</name>
<dbReference type="InterPro" id="IPR005182">
    <property type="entry name" value="YdbS-like_PH"/>
</dbReference>
<dbReference type="Pfam" id="PF03703">
    <property type="entry name" value="bPH_2"/>
    <property type="match status" value="1"/>
</dbReference>
<organism evidence="3 4">
    <name type="scientific">Aeoliella mucimassa</name>
    <dbReference type="NCBI Taxonomy" id="2527972"/>
    <lineage>
        <taxon>Bacteria</taxon>
        <taxon>Pseudomonadati</taxon>
        <taxon>Planctomycetota</taxon>
        <taxon>Planctomycetia</taxon>
        <taxon>Pirellulales</taxon>
        <taxon>Lacipirellulaceae</taxon>
        <taxon>Aeoliella</taxon>
    </lineage>
</organism>
<dbReference type="EMBL" id="CP036278">
    <property type="protein sequence ID" value="QDU58403.1"/>
    <property type="molecule type" value="Genomic_DNA"/>
</dbReference>
<protein>
    <submittedName>
        <fullName evidence="3">Bacterial membrane flanked domain protein</fullName>
    </submittedName>
</protein>
<evidence type="ECO:0000313" key="4">
    <source>
        <dbReference type="Proteomes" id="UP000315750"/>
    </source>
</evidence>
<dbReference type="KEGG" id="amuc:Pan181_46380"/>
<dbReference type="RefSeq" id="WP_145250328.1">
    <property type="nucleotide sequence ID" value="NZ_CP036278.1"/>
</dbReference>
<accession>A0A518AUK2</accession>
<feature type="domain" description="YdbS-like PH" evidence="2">
    <location>
        <begin position="81"/>
        <end position="164"/>
    </location>
</feature>
<keyword evidence="1" id="KW-0472">Membrane</keyword>